<evidence type="ECO:0000313" key="1">
    <source>
        <dbReference type="EMBL" id="PPS08351.1"/>
    </source>
</evidence>
<gene>
    <name evidence="1" type="ORF">GOBAR_AA12290</name>
</gene>
<accession>A0A2P5XYH1</accession>
<dbReference type="Proteomes" id="UP000239757">
    <property type="component" value="Unassembled WGS sequence"/>
</dbReference>
<proteinExistence type="predicted"/>
<protein>
    <submittedName>
        <fullName evidence="1">Uncharacterized protein</fullName>
    </submittedName>
</protein>
<name>A0A2P5XYH1_GOSBA</name>
<sequence>MGRWLRSNSLWKGGISCRTSSSILCTANPELEAIRQRRMQELMARQVWGINRTLNNRKLRKMPRGIQIAVCYRNSGHYIAVAAPSETAIAENSGVKRIHSDSGGSRPQFNG</sequence>
<reference evidence="1 2" key="1">
    <citation type="submission" date="2015-01" db="EMBL/GenBank/DDBJ databases">
        <title>Genome of allotetraploid Gossypium barbadense reveals genomic plasticity and fiber elongation in cotton evolution.</title>
        <authorList>
            <person name="Chen X."/>
            <person name="Liu X."/>
            <person name="Zhao B."/>
            <person name="Zheng H."/>
            <person name="Hu Y."/>
            <person name="Lu G."/>
            <person name="Yang C."/>
            <person name="Chen J."/>
            <person name="Shan C."/>
            <person name="Zhang L."/>
            <person name="Zhou Y."/>
            <person name="Wang L."/>
            <person name="Guo W."/>
            <person name="Bai Y."/>
            <person name="Ruan J."/>
            <person name="Shangguan X."/>
            <person name="Mao Y."/>
            <person name="Jiang J."/>
            <person name="Zhu Y."/>
            <person name="Lei J."/>
            <person name="Kang H."/>
            <person name="Chen S."/>
            <person name="He X."/>
            <person name="Wang R."/>
            <person name="Wang Y."/>
            <person name="Chen J."/>
            <person name="Wang L."/>
            <person name="Yu S."/>
            <person name="Wang B."/>
            <person name="Wei J."/>
            <person name="Song S."/>
            <person name="Lu X."/>
            <person name="Gao Z."/>
            <person name="Gu W."/>
            <person name="Deng X."/>
            <person name="Ma D."/>
            <person name="Wang S."/>
            <person name="Liang W."/>
            <person name="Fang L."/>
            <person name="Cai C."/>
            <person name="Zhu X."/>
            <person name="Zhou B."/>
            <person name="Zhang Y."/>
            <person name="Chen Z."/>
            <person name="Xu S."/>
            <person name="Zhu R."/>
            <person name="Wang S."/>
            <person name="Zhang T."/>
            <person name="Zhao G."/>
        </authorList>
    </citation>
    <scope>NUCLEOTIDE SEQUENCE [LARGE SCALE GENOMIC DNA]</scope>
    <source>
        <strain evidence="2">cv. Xinhai21</strain>
        <tissue evidence="1">Leaf</tissue>
    </source>
</reference>
<dbReference type="OrthoDB" id="10537858at2759"/>
<dbReference type="AlphaFoldDB" id="A0A2P5XYH1"/>
<dbReference type="EMBL" id="KZ664020">
    <property type="protein sequence ID" value="PPS08351.1"/>
    <property type="molecule type" value="Genomic_DNA"/>
</dbReference>
<organism evidence="1 2">
    <name type="scientific">Gossypium barbadense</name>
    <name type="common">Sea Island cotton</name>
    <name type="synonym">Hibiscus barbadensis</name>
    <dbReference type="NCBI Taxonomy" id="3634"/>
    <lineage>
        <taxon>Eukaryota</taxon>
        <taxon>Viridiplantae</taxon>
        <taxon>Streptophyta</taxon>
        <taxon>Embryophyta</taxon>
        <taxon>Tracheophyta</taxon>
        <taxon>Spermatophyta</taxon>
        <taxon>Magnoliopsida</taxon>
        <taxon>eudicotyledons</taxon>
        <taxon>Gunneridae</taxon>
        <taxon>Pentapetalae</taxon>
        <taxon>rosids</taxon>
        <taxon>malvids</taxon>
        <taxon>Malvales</taxon>
        <taxon>Malvaceae</taxon>
        <taxon>Malvoideae</taxon>
        <taxon>Gossypium</taxon>
    </lineage>
</organism>
<evidence type="ECO:0000313" key="2">
    <source>
        <dbReference type="Proteomes" id="UP000239757"/>
    </source>
</evidence>